<comment type="caution">
    <text evidence="7">The sequence shown here is derived from an EMBL/GenBank/DDBJ whole genome shotgun (WGS) entry which is preliminary data.</text>
</comment>
<name>A0A562ZDI5_9BURK</name>
<evidence type="ECO:0000256" key="3">
    <source>
        <dbReference type="ARBA" id="ARBA00022832"/>
    </source>
</evidence>
<dbReference type="EMBL" id="VOBQ01000032">
    <property type="protein sequence ID" value="TWO64433.1"/>
    <property type="molecule type" value="Genomic_DNA"/>
</dbReference>
<dbReference type="PANTHER" id="PTHR43859:SF4">
    <property type="entry name" value="BUTANOATE--COA LIGASE AAE1-RELATED"/>
    <property type="match status" value="1"/>
</dbReference>
<evidence type="ECO:0000256" key="4">
    <source>
        <dbReference type="ARBA" id="ARBA00023098"/>
    </source>
</evidence>
<dbReference type="GO" id="GO:0016874">
    <property type="term" value="F:ligase activity"/>
    <property type="evidence" value="ECO:0007669"/>
    <property type="project" value="UniProtKB-KW"/>
</dbReference>
<protein>
    <submittedName>
        <fullName evidence="7">Long-chain fatty acid--CoA ligase</fullName>
    </submittedName>
</protein>
<organism evidence="7 8">
    <name type="scientific">Caenimonas sedimenti</name>
    <dbReference type="NCBI Taxonomy" id="2596921"/>
    <lineage>
        <taxon>Bacteria</taxon>
        <taxon>Pseudomonadati</taxon>
        <taxon>Pseudomonadota</taxon>
        <taxon>Betaproteobacteria</taxon>
        <taxon>Burkholderiales</taxon>
        <taxon>Comamonadaceae</taxon>
        <taxon>Caenimonas</taxon>
    </lineage>
</organism>
<gene>
    <name evidence="7" type="ORF">FN976_28270</name>
</gene>
<dbReference type="AlphaFoldDB" id="A0A562ZDI5"/>
<dbReference type="Gene3D" id="3.30.300.30">
    <property type="match status" value="1"/>
</dbReference>
<feature type="domain" description="AMP-dependent synthetase/ligase" evidence="5">
    <location>
        <begin position="29"/>
        <end position="401"/>
    </location>
</feature>
<dbReference type="InterPro" id="IPR000873">
    <property type="entry name" value="AMP-dep_synth/lig_dom"/>
</dbReference>
<accession>A0A562ZDI5</accession>
<dbReference type="Pfam" id="PF13193">
    <property type="entry name" value="AMP-binding_C"/>
    <property type="match status" value="1"/>
</dbReference>
<dbReference type="InterPro" id="IPR025110">
    <property type="entry name" value="AMP-bd_C"/>
</dbReference>
<dbReference type="GO" id="GO:0006631">
    <property type="term" value="P:fatty acid metabolic process"/>
    <property type="evidence" value="ECO:0007669"/>
    <property type="project" value="UniProtKB-KW"/>
</dbReference>
<dbReference type="InterPro" id="IPR045851">
    <property type="entry name" value="AMP-bd_C_sf"/>
</dbReference>
<evidence type="ECO:0000256" key="1">
    <source>
        <dbReference type="ARBA" id="ARBA00006432"/>
    </source>
</evidence>
<dbReference type="InterPro" id="IPR042099">
    <property type="entry name" value="ANL_N_sf"/>
</dbReference>
<dbReference type="PROSITE" id="PS00455">
    <property type="entry name" value="AMP_BINDING"/>
    <property type="match status" value="1"/>
</dbReference>
<reference evidence="7 8" key="1">
    <citation type="submission" date="2019-07" db="EMBL/GenBank/DDBJ databases">
        <title>Caenimonas sedimenti sp. nov., isolated from activated sludge.</title>
        <authorList>
            <person name="Xu J."/>
        </authorList>
    </citation>
    <scope>NUCLEOTIDE SEQUENCE [LARGE SCALE GENOMIC DNA]</scope>
    <source>
        <strain evidence="7 8">HX-9-20</strain>
    </source>
</reference>
<comment type="similarity">
    <text evidence="1">Belongs to the ATP-dependent AMP-binding enzyme family.</text>
</comment>
<dbReference type="OrthoDB" id="9766486at2"/>
<dbReference type="PANTHER" id="PTHR43859">
    <property type="entry name" value="ACYL-ACTIVATING ENZYME"/>
    <property type="match status" value="1"/>
</dbReference>
<feature type="domain" description="AMP-binding enzyme C-terminal" evidence="6">
    <location>
        <begin position="460"/>
        <end position="535"/>
    </location>
</feature>
<dbReference type="Pfam" id="PF00501">
    <property type="entry name" value="AMP-binding"/>
    <property type="match status" value="1"/>
</dbReference>
<sequence>MISQGLMQAVPLTVGGIVERMETLYAHKKVTVLRNGTFERASFGQLAHRARKVAGWLQGIGLQPGDCVSTLLWNCHEHLELFLGVPAGGFVLHTANVRLPPASIATMLAETSPKVLVVDESMLPLLAEVELPAGLLMIALVGSSDAAKNSAQFPGKRLQSYLASIDVSHGAEWPDLSETAACGVCYTSGTSGKAKGVVYSHRSTLLHAMSMLFTDTIALSEHDTCLPVVPMFHAQGWGFPYAACLCGANIALSYRVSDPASLTLLIEEAKVTMATAVPTVWIAVLEALRKGEIAPERLVTLKRLPIGGATVSADLLTGFDQFGIEVQHCWGMTEVSPLGLVSTRRAGITDAQWQELRRTPGLPPVGCEVRVITDKGVDAPRDGMTPGELQIRGPWVADAYFDPGAEDGRGSEASFVVDGKGRRWLKTADVATWNAIGYVRIVDRYKDLIKSGGEWISSLELESALASHPAVSEAAVIPVPDAVWQERPVAYVCLVQQWQGPQPDLAGYLVGRLPKWQVPDRFIFLQELPRGATGKVDKQRLRSLSGSA</sequence>
<proteinExistence type="inferred from homology"/>
<dbReference type="SUPFAM" id="SSF56801">
    <property type="entry name" value="Acetyl-CoA synthetase-like"/>
    <property type="match status" value="1"/>
</dbReference>
<evidence type="ECO:0000259" key="5">
    <source>
        <dbReference type="Pfam" id="PF00501"/>
    </source>
</evidence>
<keyword evidence="4" id="KW-0443">Lipid metabolism</keyword>
<keyword evidence="2 7" id="KW-0436">Ligase</keyword>
<evidence type="ECO:0000313" key="8">
    <source>
        <dbReference type="Proteomes" id="UP000318199"/>
    </source>
</evidence>
<evidence type="ECO:0000313" key="7">
    <source>
        <dbReference type="EMBL" id="TWO64433.1"/>
    </source>
</evidence>
<evidence type="ECO:0000256" key="2">
    <source>
        <dbReference type="ARBA" id="ARBA00022598"/>
    </source>
</evidence>
<dbReference type="RefSeq" id="WP_145897363.1">
    <property type="nucleotide sequence ID" value="NZ_VOBQ01000032.1"/>
</dbReference>
<dbReference type="FunFam" id="3.30.300.30:FF:000008">
    <property type="entry name" value="2,3-dihydroxybenzoate-AMP ligase"/>
    <property type="match status" value="1"/>
</dbReference>
<keyword evidence="3" id="KW-0276">Fatty acid metabolism</keyword>
<dbReference type="Gene3D" id="3.40.50.12780">
    <property type="entry name" value="N-terminal domain of ligase-like"/>
    <property type="match status" value="1"/>
</dbReference>
<evidence type="ECO:0000259" key="6">
    <source>
        <dbReference type="Pfam" id="PF13193"/>
    </source>
</evidence>
<dbReference type="Proteomes" id="UP000318199">
    <property type="component" value="Unassembled WGS sequence"/>
</dbReference>
<keyword evidence="8" id="KW-1185">Reference proteome</keyword>
<dbReference type="InterPro" id="IPR020845">
    <property type="entry name" value="AMP-binding_CS"/>
</dbReference>